<dbReference type="GO" id="GO:0005634">
    <property type="term" value="C:nucleus"/>
    <property type="evidence" value="ECO:0007669"/>
    <property type="project" value="UniProtKB-SubCell"/>
</dbReference>
<dbReference type="Pfam" id="PF16858">
    <property type="entry name" value="CNDH2_C"/>
    <property type="match status" value="1"/>
</dbReference>
<feature type="domain" description="Condensin-2 complex subunit H2 C-terminal" evidence="6">
    <location>
        <begin position="544"/>
        <end position="671"/>
    </location>
</feature>
<evidence type="ECO:0008006" key="9">
    <source>
        <dbReference type="Google" id="ProtNLM"/>
    </source>
</evidence>
<feature type="region of interest" description="Disordered" evidence="4">
    <location>
        <begin position="672"/>
        <end position="722"/>
    </location>
</feature>
<dbReference type="PANTHER" id="PTHR14324:SF3">
    <property type="entry name" value="CONDENSIN-2 COMPLEX SUBUNIT H2"/>
    <property type="match status" value="1"/>
</dbReference>
<dbReference type="InterPro" id="IPR031737">
    <property type="entry name" value="CNDH2_C"/>
</dbReference>
<dbReference type="Proteomes" id="UP001372834">
    <property type="component" value="Unassembled WGS sequence"/>
</dbReference>
<evidence type="ECO:0000259" key="5">
    <source>
        <dbReference type="Pfam" id="PF06278"/>
    </source>
</evidence>
<dbReference type="EMBL" id="JAWJWE010000004">
    <property type="protein sequence ID" value="KAK6636622.1"/>
    <property type="molecule type" value="Genomic_DNA"/>
</dbReference>
<evidence type="ECO:0000256" key="3">
    <source>
        <dbReference type="ARBA" id="ARBA00023242"/>
    </source>
</evidence>
<comment type="subcellular location">
    <subcellularLocation>
        <location evidence="1">Nucleus</location>
    </subcellularLocation>
</comment>
<evidence type="ECO:0000313" key="8">
    <source>
        <dbReference type="Proteomes" id="UP001372834"/>
    </source>
</evidence>
<dbReference type="InterPro" id="IPR009378">
    <property type="entry name" value="H2_N"/>
</dbReference>
<dbReference type="InterPro" id="IPR031739">
    <property type="entry name" value="Ncaph2"/>
</dbReference>
<dbReference type="GO" id="GO:0000796">
    <property type="term" value="C:condensin complex"/>
    <property type="evidence" value="ECO:0007669"/>
    <property type="project" value="TreeGrafter"/>
</dbReference>
<gene>
    <name evidence="7" type="ORF">RUM43_010284</name>
</gene>
<feature type="domain" description="Condensin II complex subunit H2 N-terminal" evidence="5">
    <location>
        <begin position="36"/>
        <end position="111"/>
    </location>
</feature>
<dbReference type="GO" id="GO:0010032">
    <property type="term" value="P:meiotic chromosome condensation"/>
    <property type="evidence" value="ECO:0007669"/>
    <property type="project" value="TreeGrafter"/>
</dbReference>
<evidence type="ECO:0000256" key="4">
    <source>
        <dbReference type="SAM" id="MobiDB-lite"/>
    </source>
</evidence>
<dbReference type="AlphaFoldDB" id="A0AAN8Q4I5"/>
<dbReference type="GO" id="GO:0051306">
    <property type="term" value="P:mitotic sister chromatid separation"/>
    <property type="evidence" value="ECO:0007669"/>
    <property type="project" value="TreeGrafter"/>
</dbReference>
<accession>A0AAN8Q4I5</accession>
<organism evidence="7 8">
    <name type="scientific">Polyplax serrata</name>
    <name type="common">Common mouse louse</name>
    <dbReference type="NCBI Taxonomy" id="468196"/>
    <lineage>
        <taxon>Eukaryota</taxon>
        <taxon>Metazoa</taxon>
        <taxon>Ecdysozoa</taxon>
        <taxon>Arthropoda</taxon>
        <taxon>Hexapoda</taxon>
        <taxon>Insecta</taxon>
        <taxon>Pterygota</taxon>
        <taxon>Neoptera</taxon>
        <taxon>Paraneoptera</taxon>
        <taxon>Psocodea</taxon>
        <taxon>Troctomorpha</taxon>
        <taxon>Phthiraptera</taxon>
        <taxon>Anoplura</taxon>
        <taxon>Polyplacidae</taxon>
        <taxon>Polyplax</taxon>
    </lineage>
</organism>
<feature type="compositionally biased region" description="Polar residues" evidence="4">
    <location>
        <begin position="679"/>
        <end position="692"/>
    </location>
</feature>
<evidence type="ECO:0000256" key="1">
    <source>
        <dbReference type="ARBA" id="ARBA00004123"/>
    </source>
</evidence>
<sequence length="758" mass="85962">MTLPSQFSLEEENFYKDIQDLVKKGSQNGRELSVFLERYKDLLGRAGFDDETFIINFAKAGLIIEASAKVYGIKVDSLWTNLEHVLESLKNKGPLQGKKKSDCENEGDLDGTVCDDNDFEDKRKGLGCGRRRKKPGDALFSSDDFLEIDSITGLLGKSMNETNCPSESKIKLCEKIPNMFIKNKTKKKKMDVCLNKSLDKDVIRLRDWIISTECLLIKEIYTQIAENIYSISRVVDNEQNDAYSCDAYRGDDNIMFEDKDVNLAQESLKLASCLKDEKNNNFGLEGLPLNNSIKLVSDNDNLYSSPAKESFVQDLNISRESDMAKFPNILERVSGDCLVDVDEVFWNPSKFQDVISSKKMRAGKSNKLTCQLCVDKKLHKKKGKKCLENKKVECLDSYFTPHVQPIVTESPYGILPDEELFSAYKAEMKLIEQLKKVDSCKNTNGAYHPDENVEELRNFLGFDGFETSLIRKPEILEEPELGDNVILNRLDGDDDHCAGEDNSIDRDLELPLPVVENDVVLDIGPRDKSVDLNLNDPLGNSESEYQKLVNEELKEHYAAKSSFAKNKELGLKISKWFEMISDKIKLSQKRGALNMKSLAVKIMNGFPAKTTEEKPVMPFQELVKAQSRRDIPRYFFACLQLANEGNLEIGKSSTKPLATDCMMVKRLKDRNTSFESEDNSTLSPSKNVSSPRMTPEQMKRKRNLSCSPPIVEGKIHGRQKRLKQKLVKSCKRPKKFNNVIGVKRRRCSISSMDSMISE</sequence>
<name>A0AAN8Q4I5_POLSC</name>
<evidence type="ECO:0000313" key="7">
    <source>
        <dbReference type="EMBL" id="KAK6636622.1"/>
    </source>
</evidence>
<dbReference type="GO" id="GO:0003682">
    <property type="term" value="F:chromatin binding"/>
    <property type="evidence" value="ECO:0007669"/>
    <property type="project" value="TreeGrafter"/>
</dbReference>
<reference evidence="7 8" key="1">
    <citation type="submission" date="2023-10" db="EMBL/GenBank/DDBJ databases">
        <title>Genomes of two closely related lineages of the louse Polyplax serrata with different host specificities.</title>
        <authorList>
            <person name="Martinu J."/>
            <person name="Tarabai H."/>
            <person name="Stefka J."/>
            <person name="Hypsa V."/>
        </authorList>
    </citation>
    <scope>NUCLEOTIDE SEQUENCE [LARGE SCALE GENOMIC DNA]</scope>
    <source>
        <strain evidence="7">HR10_N</strain>
    </source>
</reference>
<evidence type="ECO:0000259" key="6">
    <source>
        <dbReference type="Pfam" id="PF16858"/>
    </source>
</evidence>
<keyword evidence="3" id="KW-0539">Nucleus</keyword>
<comment type="similarity">
    <text evidence="2">Belongs to the CND2 H2 (condensin-2 subunit 2) family.</text>
</comment>
<comment type="caution">
    <text evidence="7">The sequence shown here is derived from an EMBL/GenBank/DDBJ whole genome shotgun (WGS) entry which is preliminary data.</text>
</comment>
<evidence type="ECO:0000256" key="2">
    <source>
        <dbReference type="ARBA" id="ARBA00007844"/>
    </source>
</evidence>
<proteinExistence type="inferred from homology"/>
<protein>
    <recommendedName>
        <fullName evidence="9">Condensin-2 complex subunit H2 C-terminal domain-containing protein</fullName>
    </recommendedName>
</protein>
<dbReference type="PANTHER" id="PTHR14324">
    <property type="entry name" value="CONDENSIN-2 COMPLEX SUBUNIT H2"/>
    <property type="match status" value="1"/>
</dbReference>
<dbReference type="Pfam" id="PF06278">
    <property type="entry name" value="CNDH2_N"/>
    <property type="match status" value="1"/>
</dbReference>